<evidence type="ECO:0000256" key="3">
    <source>
        <dbReference type="ARBA" id="ARBA00023015"/>
    </source>
</evidence>
<comment type="subcellular location">
    <subcellularLocation>
        <location evidence="1 7">Nucleus</location>
    </subcellularLocation>
</comment>
<evidence type="ECO:0000259" key="8">
    <source>
        <dbReference type="Pfam" id="PF08638"/>
    </source>
</evidence>
<evidence type="ECO:0000256" key="6">
    <source>
        <dbReference type="ARBA" id="ARBA00023242"/>
    </source>
</evidence>
<dbReference type="PANTHER" id="PTHR12809">
    <property type="entry name" value="MEDIATOR COMPLEX SUBUNIT"/>
    <property type="match status" value="1"/>
</dbReference>
<keyword evidence="4 7" id="KW-0010">Activator</keyword>
<evidence type="ECO:0000256" key="1">
    <source>
        <dbReference type="ARBA" id="ARBA00004123"/>
    </source>
</evidence>
<dbReference type="InterPro" id="IPR055122">
    <property type="entry name" value="Med14_N"/>
</dbReference>
<dbReference type="AlphaFoldDB" id="D8LZY6"/>
<keyword evidence="6 7" id="KW-0539">Nucleus</keyword>
<dbReference type="EMBL" id="FN668642">
    <property type="protein sequence ID" value="CBK21375.2"/>
    <property type="molecule type" value="Genomic_DNA"/>
</dbReference>
<dbReference type="InterPro" id="IPR013947">
    <property type="entry name" value="Mediator_Med14"/>
</dbReference>
<reference evidence="9" key="1">
    <citation type="submission" date="2010-02" db="EMBL/GenBank/DDBJ databases">
        <title>Sequencing and annotation of the Blastocystis hominis genome.</title>
        <authorList>
            <person name="Wincker P."/>
        </authorList>
    </citation>
    <scope>NUCLEOTIDE SEQUENCE</scope>
    <source>
        <strain evidence="9">Singapore isolate B</strain>
    </source>
</reference>
<name>D8LZY6_BLAHO</name>
<sequence length="950" mass="108901">MQQQQQSYYPLPSDIKNCGDLVRNSLVRIYTELVNAVDSAPAESRDNQSYLKMVSTSERCRFLVVELYALLKWTKNIDTLGCCQEMAISFNQNNDVLQYIRDQLGYLSVSLRECMQPIFPLNSALSVLENGSYPFISLVCDSRACFQSRISMDEGKELIMRILRTRIVTEDIPAFVSNISVEDSEIVCTEESLFTLYLSVIKPELDSPLMVTRLKIICNNNTHLTVYPYFSSNQITRIINVLNSLIGADIVLGDALKKIYQMLYFVITRQTLYTLYLQLNSILSSYRLSYGLCPYPYSIDGTTLEFSFWNQNREDATNRVRLYIDSESDVACVKGVCNDRVFTVDLVRYRIMDIILDCVQNRQNELLSTLRKVLEADLADTIFSVHSVYFASLIAQLQLHLGSSPVCVNFSINPFTGKFVIELSHPELSHWCMEIMNELSILVREELSVKSCIEKLYQRVILWMIKDHYEQTSPDWTVSLSFYEDEPCLLIPCLSEMYSLSGESKAIYQLLIYLSHNNMWRELATPSFSHSLVRPSLGGALSYHSVNNKMNALTEYPEDVKIGFDIDENDVKSADDDASQADWLVVLRGMCVKDGVWEPLECVQKSVVVTDLGSQDFFKQTTYCIEKLLPKLRFEALITFVNLWRNKFFDFIDGSRDTGILTVPPRSSPSRLVHPPAMGRETGLPVDHTSEIYRLFKNRTLVIRKGCLQNVDFTETSAKYMIPSASSLLVWHFRNCARIIVKISQSLAKTFANARFAFCASLDVSLPSYFSVVVRYCFPGQDRFHWISLTLNVHNRFTVECDLDLPEVNPHFIHYITILMNMSGTDMFGTDMARLMENLSKRILLMIAAQFLYFSVLEDVNQMGKPEKSFLLFSVDSKLMQLWCGDSMAFYIHLSLEGAKLRPANNASLQLWKKCDWDMGVMCRITGNETQFVTKEYRETSRFICNLVFG</sequence>
<evidence type="ECO:0000256" key="2">
    <source>
        <dbReference type="ARBA" id="ARBA00007813"/>
    </source>
</evidence>
<comment type="function">
    <text evidence="7">Component of the Mediator complex, a coactivator involved in the regulated transcription of nearly all RNA polymerase II-dependent genes. Mediator functions as a bridge to convey information from gene-specific regulatory proteins to the basal RNA polymerase II transcription machinery. Mediator is recruited to promoters by direct interactions with regulatory proteins and serves as a scaffold for the assembly of a functional preinitiation complex with RNA polymerase II and the general transcription factors.</text>
</comment>
<evidence type="ECO:0000313" key="10">
    <source>
        <dbReference type="Proteomes" id="UP000008312"/>
    </source>
</evidence>
<dbReference type="GO" id="GO:0070847">
    <property type="term" value="C:core mediator complex"/>
    <property type="evidence" value="ECO:0007669"/>
    <property type="project" value="TreeGrafter"/>
</dbReference>
<comment type="subunit">
    <text evidence="7">Component of the Mediator complex.</text>
</comment>
<protein>
    <recommendedName>
        <fullName evidence="7">Mediator of RNA polymerase II transcription subunit 14</fullName>
    </recommendedName>
    <alternativeName>
        <fullName evidence="7">Mediator complex subunit 14</fullName>
    </alternativeName>
</protein>
<dbReference type="RefSeq" id="XP_012895423.1">
    <property type="nucleotide sequence ID" value="XM_013039969.1"/>
</dbReference>
<gene>
    <name evidence="9" type="ORF">GSBLH_T00006289001</name>
</gene>
<evidence type="ECO:0000313" key="9">
    <source>
        <dbReference type="EMBL" id="CBK21375.2"/>
    </source>
</evidence>
<evidence type="ECO:0000256" key="5">
    <source>
        <dbReference type="ARBA" id="ARBA00023163"/>
    </source>
</evidence>
<dbReference type="Proteomes" id="UP000008312">
    <property type="component" value="Unassembled WGS sequence"/>
</dbReference>
<keyword evidence="5 7" id="KW-0804">Transcription</keyword>
<dbReference type="GO" id="GO:0006357">
    <property type="term" value="P:regulation of transcription by RNA polymerase II"/>
    <property type="evidence" value="ECO:0007669"/>
    <property type="project" value="InterPro"/>
</dbReference>
<dbReference type="Pfam" id="PF08638">
    <property type="entry name" value="Med14"/>
    <property type="match status" value="1"/>
</dbReference>
<dbReference type="OrthoDB" id="205099at2759"/>
<dbReference type="GO" id="GO:0003712">
    <property type="term" value="F:transcription coregulator activity"/>
    <property type="evidence" value="ECO:0007669"/>
    <property type="project" value="UniProtKB-UniRule"/>
</dbReference>
<dbReference type="GO" id="GO:0016592">
    <property type="term" value="C:mediator complex"/>
    <property type="evidence" value="ECO:0007669"/>
    <property type="project" value="UniProtKB-UniRule"/>
</dbReference>
<dbReference type="GeneID" id="24922414"/>
<evidence type="ECO:0000256" key="7">
    <source>
        <dbReference type="RuleBase" id="RU365082"/>
    </source>
</evidence>
<accession>D8LZY6</accession>
<proteinExistence type="inferred from homology"/>
<keyword evidence="3 7" id="KW-0805">Transcription regulation</keyword>
<feature type="domain" description="Mediator complex subunit MED14 N-terminal" evidence="8">
    <location>
        <begin position="19"/>
        <end position="201"/>
    </location>
</feature>
<keyword evidence="10" id="KW-1185">Reference proteome</keyword>
<dbReference type="InParanoid" id="D8LZY6"/>
<dbReference type="PANTHER" id="PTHR12809:SF2">
    <property type="entry name" value="MEDIATOR OF RNA POLYMERASE II TRANSCRIPTION SUBUNIT 14"/>
    <property type="match status" value="1"/>
</dbReference>
<organism evidence="9">
    <name type="scientific">Blastocystis hominis</name>
    <dbReference type="NCBI Taxonomy" id="12968"/>
    <lineage>
        <taxon>Eukaryota</taxon>
        <taxon>Sar</taxon>
        <taxon>Stramenopiles</taxon>
        <taxon>Bigyra</taxon>
        <taxon>Opalozoa</taxon>
        <taxon>Opalinata</taxon>
        <taxon>Blastocystidae</taxon>
        <taxon>Blastocystis</taxon>
    </lineage>
</organism>
<comment type="similarity">
    <text evidence="2 7">Belongs to the Mediator complex subunit 14 family.</text>
</comment>
<evidence type="ECO:0000256" key="4">
    <source>
        <dbReference type="ARBA" id="ARBA00023159"/>
    </source>
</evidence>